<sequence>MTRISDIDGLRTGGAVSRGALFLAVSFAVLLAGCSDKGEREISNDAANVAPPPAMPPSIVASHTYRCADGGLLYVDFLQDGTSINVRRQPSGPVLRLSTPSQGLAYVGDGMNLTVSGKEVRIDEPKKASRTCKRG</sequence>
<evidence type="ECO:0000256" key="1">
    <source>
        <dbReference type="SAM" id="Phobius"/>
    </source>
</evidence>
<keyword evidence="1" id="KW-0812">Transmembrane</keyword>
<comment type="caution">
    <text evidence="2">The sequence shown here is derived from an EMBL/GenBank/DDBJ whole genome shotgun (WGS) entry which is preliminary data.</text>
</comment>
<dbReference type="EMBL" id="SNWD01000021">
    <property type="protein sequence ID" value="TDN77987.1"/>
    <property type="molecule type" value="Genomic_DNA"/>
</dbReference>
<dbReference type="AlphaFoldDB" id="A0A4R6FAI0"/>
<evidence type="ECO:0008006" key="4">
    <source>
        <dbReference type="Google" id="ProtNLM"/>
    </source>
</evidence>
<protein>
    <recommendedName>
        <fullName evidence="4">Membrane-bound lysozyme inhibitor of c-type lysozyme MliC</fullName>
    </recommendedName>
</protein>
<keyword evidence="1" id="KW-0472">Membrane</keyword>
<evidence type="ECO:0000313" key="2">
    <source>
        <dbReference type="EMBL" id="TDN77987.1"/>
    </source>
</evidence>
<gene>
    <name evidence="2" type="ORF">EV664_12119</name>
</gene>
<evidence type="ECO:0000313" key="3">
    <source>
        <dbReference type="Proteomes" id="UP000295493"/>
    </source>
</evidence>
<dbReference type="Proteomes" id="UP000295493">
    <property type="component" value="Unassembled WGS sequence"/>
</dbReference>
<dbReference type="PROSITE" id="PS51257">
    <property type="entry name" value="PROKAR_LIPOPROTEIN"/>
    <property type="match status" value="1"/>
</dbReference>
<keyword evidence="1" id="KW-1133">Transmembrane helix</keyword>
<organism evidence="2 3">
    <name type="scientific">Stakelama pacifica</name>
    <dbReference type="NCBI Taxonomy" id="517720"/>
    <lineage>
        <taxon>Bacteria</taxon>
        <taxon>Pseudomonadati</taxon>
        <taxon>Pseudomonadota</taxon>
        <taxon>Alphaproteobacteria</taxon>
        <taxon>Sphingomonadales</taxon>
        <taxon>Sphingomonadaceae</taxon>
        <taxon>Stakelama</taxon>
    </lineage>
</organism>
<reference evidence="2 3" key="1">
    <citation type="submission" date="2019-03" db="EMBL/GenBank/DDBJ databases">
        <title>Genomic Encyclopedia of Type Strains, Phase IV (KMG-IV): sequencing the most valuable type-strain genomes for metagenomic binning, comparative biology and taxonomic classification.</title>
        <authorList>
            <person name="Goeker M."/>
        </authorList>
    </citation>
    <scope>NUCLEOTIDE SEQUENCE [LARGE SCALE GENOMIC DNA]</scope>
    <source>
        <strain evidence="2 3">DSM 25059</strain>
    </source>
</reference>
<feature type="transmembrane region" description="Helical" evidence="1">
    <location>
        <begin position="15"/>
        <end position="34"/>
    </location>
</feature>
<name>A0A4R6FAI0_9SPHN</name>
<proteinExistence type="predicted"/>
<dbReference type="RefSeq" id="WP_229668384.1">
    <property type="nucleotide sequence ID" value="NZ_BMLU01000022.1"/>
</dbReference>
<keyword evidence="3" id="KW-1185">Reference proteome</keyword>
<accession>A0A4R6FAI0</accession>